<evidence type="ECO:0000313" key="2">
    <source>
        <dbReference type="Proteomes" id="UP001564760"/>
    </source>
</evidence>
<protein>
    <recommendedName>
        <fullName evidence="3">Lipoprotein LppJ</fullName>
    </recommendedName>
</protein>
<evidence type="ECO:0008006" key="3">
    <source>
        <dbReference type="Google" id="ProtNLM"/>
    </source>
</evidence>
<accession>A0ABV4BU83</accession>
<dbReference type="Proteomes" id="UP001564760">
    <property type="component" value="Unassembled WGS sequence"/>
</dbReference>
<keyword evidence="2" id="KW-1185">Reference proteome</keyword>
<name>A0ABV4BU83_9MYCO</name>
<organism evidence="1 2">
    <name type="scientific">Mycobacterium servetii</name>
    <dbReference type="NCBI Taxonomy" id="3237418"/>
    <lineage>
        <taxon>Bacteria</taxon>
        <taxon>Bacillati</taxon>
        <taxon>Actinomycetota</taxon>
        <taxon>Actinomycetes</taxon>
        <taxon>Mycobacteriales</taxon>
        <taxon>Mycobacteriaceae</taxon>
        <taxon>Mycobacterium</taxon>
    </lineage>
</organism>
<comment type="caution">
    <text evidence="1">The sequence shown here is derived from an EMBL/GenBank/DDBJ whole genome shotgun (WGS) entry which is preliminary data.</text>
</comment>
<proteinExistence type="predicted"/>
<dbReference type="EMBL" id="JBGEDP010000001">
    <property type="protein sequence ID" value="MEY8013850.1"/>
    <property type="molecule type" value="Genomic_DNA"/>
</dbReference>
<dbReference type="RefSeq" id="WP_369736507.1">
    <property type="nucleotide sequence ID" value="NZ_JBGEDP010000001.1"/>
</dbReference>
<sequence length="143" mass="15179">MSSSGQKPDSPLSDRQAIAQVVDAARQIAKVAGLQDPSGGFSWESCNDQGEPPYRGRVDMTFAVPPGVDHDTYFARIAATMVADGWAPATGTAIHRDGVLARIGVSPFTGADGAVQLFGECRNMTDHRADSNGFSIKDRLRQG</sequence>
<evidence type="ECO:0000313" key="1">
    <source>
        <dbReference type="EMBL" id="MEY8013850.1"/>
    </source>
</evidence>
<reference evidence="1 2" key="1">
    <citation type="submission" date="2024-08" db="EMBL/GenBank/DDBJ databases">
        <title>Mycobacterium servetensis sp. nov., a novel rapid-growing mycobacterial species recovered from a human patient in Zaragoza, Spain.</title>
        <authorList>
            <person name="Tristancho-Baro A.I."/>
            <person name="Buenestado-Serrano S."/>
            <person name="Garcia De Viedma D."/>
            <person name="Milagro-Beamonte A."/>
            <person name="Burillo N."/>
            <person name="Sanz S."/>
            <person name="Lopez-Calleja A.I."/>
            <person name="Penas-Utrilla D."/>
            <person name="Guardingo M."/>
            <person name="Garcia M.J."/>
            <person name="Vinuelas-Bayon J."/>
        </authorList>
    </citation>
    <scope>NUCLEOTIDE SEQUENCE [LARGE SCALE GENOMIC DNA]</scope>
    <source>
        <strain evidence="2">HUMS_12744610</strain>
    </source>
</reference>
<gene>
    <name evidence="1" type="ORF">AB8998_01660</name>
</gene>